<feature type="region of interest" description="Disordered" evidence="1">
    <location>
        <begin position="325"/>
        <end position="362"/>
    </location>
</feature>
<dbReference type="EMBL" id="CAACVG010005140">
    <property type="protein sequence ID" value="VEN38973.1"/>
    <property type="molecule type" value="Genomic_DNA"/>
</dbReference>
<feature type="compositionally biased region" description="Acidic residues" evidence="1">
    <location>
        <begin position="66"/>
        <end position="75"/>
    </location>
</feature>
<feature type="region of interest" description="Disordered" evidence="1">
    <location>
        <begin position="38"/>
        <end position="85"/>
    </location>
</feature>
<evidence type="ECO:0000313" key="2">
    <source>
        <dbReference type="EMBL" id="VEN38973.1"/>
    </source>
</evidence>
<dbReference type="PANTHER" id="PTHR34239">
    <property type="entry name" value="APPLE DOMAIN-CONTAINING PROTEIN"/>
    <property type="match status" value="1"/>
</dbReference>
<accession>A0A653BTP4</accession>
<dbReference type="PANTHER" id="PTHR34239:SF2">
    <property type="entry name" value="TRANSPOSABLE ELEMENT P TRANSPOSASE_THAP9 CONSERVED DOMAIN-CONTAINING PROTEIN"/>
    <property type="match status" value="1"/>
</dbReference>
<reference evidence="2 3" key="1">
    <citation type="submission" date="2019-01" db="EMBL/GenBank/DDBJ databases">
        <authorList>
            <person name="Sayadi A."/>
        </authorList>
    </citation>
    <scope>NUCLEOTIDE SEQUENCE [LARGE SCALE GENOMIC DNA]</scope>
</reference>
<feature type="compositionally biased region" description="Polar residues" evidence="1">
    <location>
        <begin position="49"/>
        <end position="58"/>
    </location>
</feature>
<dbReference type="AlphaFoldDB" id="A0A653BTP4"/>
<feature type="region of interest" description="Disordered" evidence="1">
    <location>
        <begin position="286"/>
        <end position="310"/>
    </location>
</feature>
<proteinExistence type="predicted"/>
<organism evidence="2 3">
    <name type="scientific">Callosobruchus maculatus</name>
    <name type="common">Southern cowpea weevil</name>
    <name type="synonym">Pulse bruchid</name>
    <dbReference type="NCBI Taxonomy" id="64391"/>
    <lineage>
        <taxon>Eukaryota</taxon>
        <taxon>Metazoa</taxon>
        <taxon>Ecdysozoa</taxon>
        <taxon>Arthropoda</taxon>
        <taxon>Hexapoda</taxon>
        <taxon>Insecta</taxon>
        <taxon>Pterygota</taxon>
        <taxon>Neoptera</taxon>
        <taxon>Endopterygota</taxon>
        <taxon>Coleoptera</taxon>
        <taxon>Polyphaga</taxon>
        <taxon>Cucujiformia</taxon>
        <taxon>Chrysomeloidea</taxon>
        <taxon>Chrysomelidae</taxon>
        <taxon>Bruchinae</taxon>
        <taxon>Bruchini</taxon>
        <taxon>Callosobruchus</taxon>
    </lineage>
</organism>
<evidence type="ECO:0000313" key="3">
    <source>
        <dbReference type="Proteomes" id="UP000410492"/>
    </source>
</evidence>
<keyword evidence="3" id="KW-1185">Reference proteome</keyword>
<evidence type="ECO:0000256" key="1">
    <source>
        <dbReference type="SAM" id="MobiDB-lite"/>
    </source>
</evidence>
<dbReference type="Proteomes" id="UP000410492">
    <property type="component" value="Unassembled WGS sequence"/>
</dbReference>
<protein>
    <submittedName>
        <fullName evidence="2">Uncharacterized protein</fullName>
    </submittedName>
</protein>
<dbReference type="OrthoDB" id="6744247at2759"/>
<feature type="compositionally biased region" description="Polar residues" evidence="1">
    <location>
        <begin position="293"/>
        <end position="305"/>
    </location>
</feature>
<gene>
    <name evidence="2" type="ORF">CALMAC_LOCUS3678</name>
</gene>
<name>A0A653BTP4_CALMS</name>
<feature type="compositionally biased region" description="Basic residues" evidence="1">
    <location>
        <begin position="337"/>
        <end position="353"/>
    </location>
</feature>
<sequence length="362" mass="41208">MSGEKVPGKKRSRSSVKVDGAEINIMLESVMQRLNMIEQRQKRRRRSPVHSSDYSASDNARHSDIVDSDDFSSNEDESRAPTDAHSNTRVVKCLMPNNLVPETVNINSILGDAELPEKCFSEPILEELVPRYEKVLLSGLKEEARVDLIKKYLPLENIKAIVPPKLNPELKVAIQENTLKRDNRLSTLQEQIAAVISALVEFTSDLAKKGGEDNLRYIETSNDALRLLCDVFHHESVSRRELLLLNLNKDLKETLQNTTISEWLFGAGLENTIEAAKKLEKSGEQLKIKKNRQPSSTLASTSKQGNFRHPFAKGVQQMGRRFQRRTPLPNNAQPNNTHKRTKNHRTYSTHRHSSSVERRRLY</sequence>